<keyword evidence="1" id="KW-0732">Signal</keyword>
<accession>A0ABD3HFW0</accession>
<organism evidence="2 3">
    <name type="scientific">Riccia sorocarpa</name>
    <dbReference type="NCBI Taxonomy" id="122646"/>
    <lineage>
        <taxon>Eukaryota</taxon>
        <taxon>Viridiplantae</taxon>
        <taxon>Streptophyta</taxon>
        <taxon>Embryophyta</taxon>
        <taxon>Marchantiophyta</taxon>
        <taxon>Marchantiopsida</taxon>
        <taxon>Marchantiidae</taxon>
        <taxon>Marchantiales</taxon>
        <taxon>Ricciaceae</taxon>
        <taxon>Riccia</taxon>
    </lineage>
</organism>
<feature type="chain" id="PRO_5044854309" evidence="1">
    <location>
        <begin position="17"/>
        <end position="233"/>
    </location>
</feature>
<evidence type="ECO:0000313" key="3">
    <source>
        <dbReference type="Proteomes" id="UP001633002"/>
    </source>
</evidence>
<reference evidence="2 3" key="1">
    <citation type="submission" date="2024-09" db="EMBL/GenBank/DDBJ databases">
        <title>Chromosome-scale assembly of Riccia sorocarpa.</title>
        <authorList>
            <person name="Paukszto L."/>
        </authorList>
    </citation>
    <scope>NUCLEOTIDE SEQUENCE [LARGE SCALE GENOMIC DNA]</scope>
    <source>
        <strain evidence="2">LP-2024</strain>
        <tissue evidence="2">Aerial parts of the thallus</tissue>
    </source>
</reference>
<dbReference type="EMBL" id="JBJQOH010000004">
    <property type="protein sequence ID" value="KAL3688901.1"/>
    <property type="molecule type" value="Genomic_DNA"/>
</dbReference>
<feature type="signal peptide" evidence="1">
    <location>
        <begin position="1"/>
        <end position="16"/>
    </location>
</feature>
<dbReference type="Proteomes" id="UP001633002">
    <property type="component" value="Unassembled WGS sequence"/>
</dbReference>
<name>A0ABD3HFW0_9MARC</name>
<sequence length="233" mass="26495">MNRVLFAARTLTAAAAATVQQIDDMLLKWRKERVQFRSITMGMDIRRNLQYGLIVFILGSLCPSSSCGRELLQQIEKKTTKIWSLAYGYNPPHNKSFATDNVLLPDQHLRGWDGWGVYLSSDCVIKLAQKKGYGIKKTVWVYGPGLENASATDCFAEIAPDGDFSMYYSDGAFAASIIQHPWALESVSSTVGYELSFTRDSIEWHHHMILQLRHYNWKVDHVTLWQDLLSISD</sequence>
<gene>
    <name evidence="2" type="ORF">R1sor_015210</name>
</gene>
<protein>
    <submittedName>
        <fullName evidence="2">Uncharacterized protein</fullName>
    </submittedName>
</protein>
<comment type="caution">
    <text evidence="2">The sequence shown here is derived from an EMBL/GenBank/DDBJ whole genome shotgun (WGS) entry which is preliminary data.</text>
</comment>
<keyword evidence="3" id="KW-1185">Reference proteome</keyword>
<proteinExistence type="predicted"/>
<evidence type="ECO:0000256" key="1">
    <source>
        <dbReference type="SAM" id="SignalP"/>
    </source>
</evidence>
<dbReference type="AlphaFoldDB" id="A0ABD3HFW0"/>
<evidence type="ECO:0000313" key="2">
    <source>
        <dbReference type="EMBL" id="KAL3688901.1"/>
    </source>
</evidence>